<evidence type="ECO:0000256" key="4">
    <source>
        <dbReference type="ARBA" id="ARBA00022729"/>
    </source>
</evidence>
<sequence length="334" mass="35965">MSKKMKIALALGGIALFGTLLTACGSSGENNAAPGGSAPASGPAASVSAPPSAAAASVRKITDYIGHEAEIPVSPERVIFVGETFSDLLALDVKAVGTSLSMASETVYEDRMDGIEDIGFPINLEKVISLAPDLIIIADTDEKVYEQLGKVAPTIVFDTFAPLEERLPLLGDILGKKEQAAAWLEEYDKQEERMWKQLEAAGLQPGETASVFTYYPGERLFVMARTGLSQVLYVPEGLKPTARIQQVLDAGSGFEQISPELLPEYAGDRIFILNPASELQDAIQSTADLLQSRIWQDLPAVKAGHVYRLDIKQSGSDALSRQWLTEQLPKLMAE</sequence>
<feature type="signal peptide" evidence="5">
    <location>
        <begin position="1"/>
        <end position="23"/>
    </location>
</feature>
<evidence type="ECO:0000256" key="2">
    <source>
        <dbReference type="ARBA" id="ARBA00008814"/>
    </source>
</evidence>
<reference evidence="8" key="1">
    <citation type="journal article" date="2019" name="Int. J. Syst. Evol. Microbiol.">
        <title>The Global Catalogue of Microorganisms (GCM) 10K type strain sequencing project: providing services to taxonomists for standard genome sequencing and annotation.</title>
        <authorList>
            <consortium name="The Broad Institute Genomics Platform"/>
            <consortium name="The Broad Institute Genome Sequencing Center for Infectious Disease"/>
            <person name="Wu L."/>
            <person name="Ma J."/>
        </authorList>
    </citation>
    <scope>NUCLEOTIDE SEQUENCE [LARGE SCALE GENOMIC DNA]</scope>
    <source>
        <strain evidence="8">KCTC 12907</strain>
    </source>
</reference>
<comment type="caution">
    <text evidence="7">The sequence shown here is derived from an EMBL/GenBank/DDBJ whole genome shotgun (WGS) entry which is preliminary data.</text>
</comment>
<organism evidence="7 8">
    <name type="scientific">Cohnella cellulosilytica</name>
    <dbReference type="NCBI Taxonomy" id="986710"/>
    <lineage>
        <taxon>Bacteria</taxon>
        <taxon>Bacillati</taxon>
        <taxon>Bacillota</taxon>
        <taxon>Bacilli</taxon>
        <taxon>Bacillales</taxon>
        <taxon>Paenibacillaceae</taxon>
        <taxon>Cohnella</taxon>
    </lineage>
</organism>
<dbReference type="EMBL" id="JBHTAI010000021">
    <property type="protein sequence ID" value="MFC7152272.1"/>
    <property type="molecule type" value="Genomic_DNA"/>
</dbReference>
<feature type="chain" id="PRO_5047265400" evidence="5">
    <location>
        <begin position="24"/>
        <end position="334"/>
    </location>
</feature>
<keyword evidence="3" id="KW-0813">Transport</keyword>
<comment type="subcellular location">
    <subcellularLocation>
        <location evidence="1">Cell envelope</location>
    </subcellularLocation>
</comment>
<protein>
    <submittedName>
        <fullName evidence="7">ABC transporter substrate-binding protein</fullName>
    </submittedName>
</protein>
<evidence type="ECO:0000313" key="7">
    <source>
        <dbReference type="EMBL" id="MFC7152272.1"/>
    </source>
</evidence>
<evidence type="ECO:0000256" key="1">
    <source>
        <dbReference type="ARBA" id="ARBA00004196"/>
    </source>
</evidence>
<dbReference type="InterPro" id="IPR002491">
    <property type="entry name" value="ABC_transptr_periplasmic_BD"/>
</dbReference>
<dbReference type="Proteomes" id="UP001596378">
    <property type="component" value="Unassembled WGS sequence"/>
</dbReference>
<comment type="similarity">
    <text evidence="2">Belongs to the bacterial solute-binding protein 8 family.</text>
</comment>
<evidence type="ECO:0000313" key="8">
    <source>
        <dbReference type="Proteomes" id="UP001596378"/>
    </source>
</evidence>
<keyword evidence="8" id="KW-1185">Reference proteome</keyword>
<dbReference type="Gene3D" id="3.40.50.1980">
    <property type="entry name" value="Nitrogenase molybdenum iron protein domain"/>
    <property type="match status" value="2"/>
</dbReference>
<dbReference type="SUPFAM" id="SSF53807">
    <property type="entry name" value="Helical backbone' metal receptor"/>
    <property type="match status" value="1"/>
</dbReference>
<dbReference type="Pfam" id="PF01497">
    <property type="entry name" value="Peripla_BP_2"/>
    <property type="match status" value="1"/>
</dbReference>
<dbReference type="RefSeq" id="WP_378044453.1">
    <property type="nucleotide sequence ID" value="NZ_JBHMDN010000004.1"/>
</dbReference>
<proteinExistence type="inferred from homology"/>
<dbReference type="PROSITE" id="PS51257">
    <property type="entry name" value="PROKAR_LIPOPROTEIN"/>
    <property type="match status" value="1"/>
</dbReference>
<dbReference type="PANTHER" id="PTHR30532">
    <property type="entry name" value="IRON III DICITRATE-BINDING PERIPLASMIC PROTEIN"/>
    <property type="match status" value="1"/>
</dbReference>
<dbReference type="PROSITE" id="PS50983">
    <property type="entry name" value="FE_B12_PBP"/>
    <property type="match status" value="1"/>
</dbReference>
<dbReference type="PANTHER" id="PTHR30532:SF26">
    <property type="entry name" value="IRON(3+)-HYDROXAMATE-BINDING PROTEIN FHUD"/>
    <property type="match status" value="1"/>
</dbReference>
<accession>A0ABW2FGE8</accession>
<dbReference type="InterPro" id="IPR051313">
    <property type="entry name" value="Bact_iron-sidero_bind"/>
</dbReference>
<evidence type="ECO:0000256" key="3">
    <source>
        <dbReference type="ARBA" id="ARBA00022448"/>
    </source>
</evidence>
<evidence type="ECO:0000259" key="6">
    <source>
        <dbReference type="PROSITE" id="PS50983"/>
    </source>
</evidence>
<gene>
    <name evidence="7" type="ORF">ACFQMJ_27375</name>
</gene>
<feature type="domain" description="Fe/B12 periplasmic-binding" evidence="6">
    <location>
        <begin position="76"/>
        <end position="334"/>
    </location>
</feature>
<keyword evidence="4 5" id="KW-0732">Signal</keyword>
<evidence type="ECO:0000256" key="5">
    <source>
        <dbReference type="SAM" id="SignalP"/>
    </source>
</evidence>
<name>A0ABW2FGE8_9BACL</name>